<dbReference type="RefSeq" id="WP_095910255.1">
    <property type="nucleotide sequence ID" value="NZ_CP022386.1"/>
</dbReference>
<reference evidence="3" key="1">
    <citation type="submission" date="2017-06" db="EMBL/GenBank/DDBJ databases">
        <title>Capnocytophaga spp. assemblies.</title>
        <authorList>
            <person name="Gulvik C.A."/>
        </authorList>
    </citation>
    <scope>NUCLEOTIDE SEQUENCE [LARGE SCALE GENOMIC DNA]</scope>
    <source>
        <strain evidence="3">H1496</strain>
    </source>
</reference>
<feature type="transmembrane region" description="Helical" evidence="1">
    <location>
        <begin position="99"/>
        <end position="120"/>
    </location>
</feature>
<accession>A0A250FSK6</accession>
<dbReference type="OrthoDB" id="1151577at2"/>
<dbReference type="AlphaFoldDB" id="A0A250FSK6"/>
<evidence type="ECO:0000313" key="2">
    <source>
        <dbReference type="EMBL" id="ATA86976.1"/>
    </source>
</evidence>
<keyword evidence="1" id="KW-0812">Transmembrane</keyword>
<dbReference type="KEGG" id="cgh:CGC50_07305"/>
<proteinExistence type="predicted"/>
<sequence length="231" mass="27753">MNPDILILIVSSLPYLSMGVLLYFVIVRKNAFEERVAHYIPYHALERERSTYMEKVEKYKRYICIGLGIFLSVFIVLPFVIFFVAISKEGVNFSVPEQLTLLMIPLSLFLMIYYLLSYVVKRHAKAQHLLLEEMSKEDFAYLLKVQKDLLWIRKYFPFFILCKEKVYFFTFFTLRELDPKQIKKIRFWSSRRGNRTILIKSSRWFITTMTEIVYPYLRDIVQKYNPTVDIE</sequence>
<protein>
    <submittedName>
        <fullName evidence="2">Uncharacterized protein</fullName>
    </submittedName>
</protein>
<evidence type="ECO:0000313" key="3">
    <source>
        <dbReference type="Proteomes" id="UP000217250"/>
    </source>
</evidence>
<name>A0A250FSK6_9FLAO</name>
<organism evidence="2 3">
    <name type="scientific">Capnocytophaga gingivalis</name>
    <dbReference type="NCBI Taxonomy" id="1017"/>
    <lineage>
        <taxon>Bacteria</taxon>
        <taxon>Pseudomonadati</taxon>
        <taxon>Bacteroidota</taxon>
        <taxon>Flavobacteriia</taxon>
        <taxon>Flavobacteriales</taxon>
        <taxon>Flavobacteriaceae</taxon>
        <taxon>Capnocytophaga</taxon>
    </lineage>
</organism>
<dbReference type="Proteomes" id="UP000217250">
    <property type="component" value="Chromosome"/>
</dbReference>
<gene>
    <name evidence="2" type="ORF">CGC50_07305</name>
</gene>
<evidence type="ECO:0000256" key="1">
    <source>
        <dbReference type="SAM" id="Phobius"/>
    </source>
</evidence>
<feature type="transmembrane region" description="Helical" evidence="1">
    <location>
        <begin position="62"/>
        <end position="87"/>
    </location>
</feature>
<dbReference type="EMBL" id="CP022386">
    <property type="protein sequence ID" value="ATA86976.1"/>
    <property type="molecule type" value="Genomic_DNA"/>
</dbReference>
<keyword evidence="1" id="KW-0472">Membrane</keyword>
<keyword evidence="1" id="KW-1133">Transmembrane helix</keyword>
<feature type="transmembrane region" description="Helical" evidence="1">
    <location>
        <begin position="6"/>
        <end position="26"/>
    </location>
</feature>
<dbReference type="GeneID" id="84808361"/>